<keyword evidence="1" id="KW-0540">Nuclease</keyword>
<comment type="caution">
    <text evidence="6">The sequence shown here is derived from an EMBL/GenBank/DDBJ whole genome shotgun (WGS) entry which is preliminary data.</text>
</comment>
<evidence type="ECO:0000313" key="7">
    <source>
        <dbReference type="Proteomes" id="UP000229615"/>
    </source>
</evidence>
<keyword evidence="4" id="KW-1133">Transmembrane helix</keyword>
<dbReference type="InterPro" id="IPR035437">
    <property type="entry name" value="SNase_OB-fold_sf"/>
</dbReference>
<dbReference type="Gene3D" id="2.40.50.90">
    <property type="match status" value="1"/>
</dbReference>
<keyword evidence="4" id="KW-0812">Transmembrane</keyword>
<proteinExistence type="predicted"/>
<accession>A0A2H0UPJ9</accession>
<evidence type="ECO:0000256" key="1">
    <source>
        <dbReference type="ARBA" id="ARBA00022722"/>
    </source>
</evidence>
<keyword evidence="3" id="KW-0378">Hydrolase</keyword>
<dbReference type="InterPro" id="IPR016071">
    <property type="entry name" value="Staphylococal_nuclease_OB-fold"/>
</dbReference>
<reference evidence="7" key="1">
    <citation type="submission" date="2017-09" db="EMBL/GenBank/DDBJ databases">
        <title>Depth-based differentiation of microbial function through sediment-hosted aquifers and enrichment of novel symbionts in the deep terrestrial subsurface.</title>
        <authorList>
            <person name="Probst A.J."/>
            <person name="Ladd B."/>
            <person name="Jarett J.K."/>
            <person name="Geller-Mcgrath D.E."/>
            <person name="Sieber C.M.K."/>
            <person name="Emerson J.B."/>
            <person name="Anantharaman K."/>
            <person name="Thomas B.C."/>
            <person name="Malmstrom R."/>
            <person name="Stieglmeier M."/>
            <person name="Klingl A."/>
            <person name="Woyke T."/>
            <person name="Ryan C.M."/>
            <person name="Banfield J.F."/>
        </authorList>
    </citation>
    <scope>NUCLEOTIDE SEQUENCE [LARGE SCALE GENOMIC DNA]</scope>
</reference>
<evidence type="ECO:0000256" key="4">
    <source>
        <dbReference type="SAM" id="Phobius"/>
    </source>
</evidence>
<dbReference type="SMART" id="SM00318">
    <property type="entry name" value="SNc"/>
    <property type="match status" value="1"/>
</dbReference>
<dbReference type="GO" id="GO:0004519">
    <property type="term" value="F:endonuclease activity"/>
    <property type="evidence" value="ECO:0007669"/>
    <property type="project" value="UniProtKB-KW"/>
</dbReference>
<dbReference type="Proteomes" id="UP000229615">
    <property type="component" value="Unassembled WGS sequence"/>
</dbReference>
<feature type="domain" description="TNase-like" evidence="5">
    <location>
        <begin position="39"/>
        <end position="172"/>
    </location>
</feature>
<protein>
    <submittedName>
        <fullName evidence="6">Nuclease</fullName>
    </submittedName>
</protein>
<evidence type="ECO:0000256" key="3">
    <source>
        <dbReference type="ARBA" id="ARBA00022801"/>
    </source>
</evidence>
<organism evidence="6 7">
    <name type="scientific">Candidatus Harrisonbacteria bacterium CG10_big_fil_rev_8_21_14_0_10_44_23</name>
    <dbReference type="NCBI Taxonomy" id="1974585"/>
    <lineage>
        <taxon>Bacteria</taxon>
        <taxon>Candidatus Harrisoniibacteriota</taxon>
    </lineage>
</organism>
<dbReference type="AlphaFoldDB" id="A0A2H0UPJ9"/>
<evidence type="ECO:0000259" key="5">
    <source>
        <dbReference type="PROSITE" id="PS50830"/>
    </source>
</evidence>
<dbReference type="PANTHER" id="PTHR12302">
    <property type="entry name" value="EBNA2 BINDING PROTEIN P100"/>
    <property type="match status" value="1"/>
</dbReference>
<dbReference type="PANTHER" id="PTHR12302:SF3">
    <property type="entry name" value="SERINE_THREONINE-PROTEIN KINASE 31"/>
    <property type="match status" value="1"/>
</dbReference>
<keyword evidence="2" id="KW-0255">Endonuclease</keyword>
<gene>
    <name evidence="6" type="ORF">COU09_02960</name>
</gene>
<dbReference type="Pfam" id="PF00565">
    <property type="entry name" value="SNase"/>
    <property type="match status" value="1"/>
</dbReference>
<name>A0A2H0UPJ9_9BACT</name>
<feature type="transmembrane region" description="Helical" evidence="4">
    <location>
        <begin position="6"/>
        <end position="23"/>
    </location>
</feature>
<evidence type="ECO:0000313" key="6">
    <source>
        <dbReference type="EMBL" id="PIR88301.1"/>
    </source>
</evidence>
<keyword evidence="4" id="KW-0472">Membrane</keyword>
<dbReference type="PROSITE" id="PS50830">
    <property type="entry name" value="TNASE_3"/>
    <property type="match status" value="1"/>
</dbReference>
<dbReference type="SUPFAM" id="SSF50199">
    <property type="entry name" value="Staphylococcal nuclease"/>
    <property type="match status" value="1"/>
</dbReference>
<evidence type="ECO:0000256" key="2">
    <source>
        <dbReference type="ARBA" id="ARBA00022759"/>
    </source>
</evidence>
<sequence length="176" mass="20560">MRAKKYLYTFLMLVMAFLAIWALSQKTRWPLEEIKTVPEKEPVKIVYVYDGDTFDIEENDRIQRVRLLGLDTPEVESPYEHEECFGAEASEYLKKLLIGQEVILTDDVSAGDRDKYNRLLRYAFLPNGLFINAHLIEQGFAKKYLISGLKYESHFKELERDAKIEKIGLWGACKEE</sequence>
<dbReference type="EMBL" id="PFBB01000034">
    <property type="protein sequence ID" value="PIR88301.1"/>
    <property type="molecule type" value="Genomic_DNA"/>
</dbReference>
<dbReference type="GO" id="GO:0016787">
    <property type="term" value="F:hydrolase activity"/>
    <property type="evidence" value="ECO:0007669"/>
    <property type="project" value="UniProtKB-KW"/>
</dbReference>